<accession>W7TZN2</accession>
<dbReference type="Proteomes" id="UP000019335">
    <property type="component" value="Chromosome 9"/>
</dbReference>
<evidence type="ECO:0000259" key="10">
    <source>
        <dbReference type="Pfam" id="PF00432"/>
    </source>
</evidence>
<dbReference type="GO" id="GO:0004660">
    <property type="term" value="F:protein farnesyltransferase activity"/>
    <property type="evidence" value="ECO:0007669"/>
    <property type="project" value="UniProtKB-UniRule"/>
</dbReference>
<reference evidence="11 12" key="1">
    <citation type="journal article" date="2014" name="Mol. Plant">
        <title>Chromosome Scale Genome Assembly and Transcriptome Profiling of Nannochloropsis gaditana in Nitrogen Depletion.</title>
        <authorList>
            <person name="Corteggiani Carpinelli E."/>
            <person name="Telatin A."/>
            <person name="Vitulo N."/>
            <person name="Forcato C."/>
            <person name="D'Angelo M."/>
            <person name="Schiavon R."/>
            <person name="Vezzi A."/>
            <person name="Giacometti G.M."/>
            <person name="Morosinotto T."/>
            <person name="Valle G."/>
        </authorList>
    </citation>
    <scope>NUCLEOTIDE SEQUENCE [LARGE SCALE GENOMIC DNA]</scope>
    <source>
        <strain evidence="11 12">B-31</strain>
    </source>
</reference>
<keyword evidence="8 9" id="KW-0862">Zinc</keyword>
<feature type="domain" description="Prenyltransferase alpha-alpha toroid" evidence="10">
    <location>
        <begin position="63"/>
        <end position="474"/>
    </location>
</feature>
<evidence type="ECO:0000256" key="6">
    <source>
        <dbReference type="ARBA" id="ARBA00022723"/>
    </source>
</evidence>
<keyword evidence="5 9" id="KW-0808">Transferase</keyword>
<name>W7TZN2_9STRA</name>
<evidence type="ECO:0000256" key="7">
    <source>
        <dbReference type="ARBA" id="ARBA00022737"/>
    </source>
</evidence>
<keyword evidence="6 9" id="KW-0479">Metal-binding</keyword>
<keyword evidence="4 9" id="KW-0637">Prenyltransferase</keyword>
<comment type="catalytic activity">
    <reaction evidence="9">
        <text>L-cysteinyl-[protein] + (2E,6E)-farnesyl diphosphate = S-(2E,6E)-farnesyl-L-cysteinyl-[protein] + diphosphate</text>
        <dbReference type="Rhea" id="RHEA:13345"/>
        <dbReference type="Rhea" id="RHEA-COMP:10131"/>
        <dbReference type="Rhea" id="RHEA-COMP:11535"/>
        <dbReference type="ChEBI" id="CHEBI:29950"/>
        <dbReference type="ChEBI" id="CHEBI:33019"/>
        <dbReference type="ChEBI" id="CHEBI:86019"/>
        <dbReference type="ChEBI" id="CHEBI:175763"/>
    </reaction>
</comment>
<dbReference type="InterPro" id="IPR001330">
    <property type="entry name" value="Prenyltrans"/>
</dbReference>
<dbReference type="GO" id="GO:0005965">
    <property type="term" value="C:protein farnesyltransferase complex"/>
    <property type="evidence" value="ECO:0007669"/>
    <property type="project" value="UniProtKB-UniRule"/>
</dbReference>
<dbReference type="EC" id="2.5.1.58" evidence="2 9"/>
<evidence type="ECO:0000256" key="3">
    <source>
        <dbReference type="ARBA" id="ARBA00015798"/>
    </source>
</evidence>
<comment type="cofactor">
    <cofactor evidence="9">
        <name>Zn(2+)</name>
        <dbReference type="ChEBI" id="CHEBI:29105"/>
    </cofactor>
    <text evidence="9">Binds 1 zinc ion per subunit.</text>
</comment>
<comment type="function">
    <text evidence="9">Catalyzes the transfer of a farnesyl moiety from farnesyl diphosphate to a cysteine at the fourth position from the C-terminus of several proteins. The beta subunit is responsible for peptide-binding.</text>
</comment>
<evidence type="ECO:0000256" key="1">
    <source>
        <dbReference type="ARBA" id="ARBA00010497"/>
    </source>
</evidence>
<comment type="caution">
    <text evidence="11">The sequence shown here is derived from an EMBL/GenBank/DDBJ whole genome shotgun (WGS) entry which is preliminary data.</text>
</comment>
<comment type="similarity">
    <text evidence="1 9">Belongs to the protein prenyltransferase subunit beta family.</text>
</comment>
<dbReference type="PANTHER" id="PTHR11774:SF6">
    <property type="entry name" value="PROTEIN FARNESYLTRANSFERASE SUBUNIT BETA"/>
    <property type="match status" value="1"/>
</dbReference>
<evidence type="ECO:0000256" key="8">
    <source>
        <dbReference type="ARBA" id="ARBA00022833"/>
    </source>
</evidence>
<evidence type="ECO:0000313" key="11">
    <source>
        <dbReference type="EMBL" id="EWM26121.1"/>
    </source>
</evidence>
<proteinExistence type="inferred from homology"/>
<keyword evidence="12" id="KW-1185">Reference proteome</keyword>
<evidence type="ECO:0000256" key="5">
    <source>
        <dbReference type="ARBA" id="ARBA00022679"/>
    </source>
</evidence>
<keyword evidence="7" id="KW-0677">Repeat</keyword>
<dbReference type="CDD" id="cd02893">
    <property type="entry name" value="FTase"/>
    <property type="match status" value="1"/>
</dbReference>
<evidence type="ECO:0000313" key="12">
    <source>
        <dbReference type="Proteomes" id="UP000019335"/>
    </source>
</evidence>
<dbReference type="InterPro" id="IPR045089">
    <property type="entry name" value="PGGT1B-like"/>
</dbReference>
<dbReference type="AlphaFoldDB" id="W7TZN2"/>
<dbReference type="PANTHER" id="PTHR11774">
    <property type="entry name" value="GERANYLGERANYL TRANSFERASE TYPE BETA SUBUNIT"/>
    <property type="match status" value="1"/>
</dbReference>
<dbReference type="EMBL" id="AZIL01000703">
    <property type="protein sequence ID" value="EWM26121.1"/>
    <property type="molecule type" value="Genomic_DNA"/>
</dbReference>
<dbReference type="Gene3D" id="1.50.10.20">
    <property type="match status" value="1"/>
</dbReference>
<comment type="subunit">
    <text evidence="9">Heterodimer of an alpha and a beta subunit.</text>
</comment>
<dbReference type="InterPro" id="IPR026872">
    <property type="entry name" value="FTB"/>
</dbReference>
<evidence type="ECO:0000256" key="2">
    <source>
        <dbReference type="ARBA" id="ARBA00012702"/>
    </source>
</evidence>
<gene>
    <name evidence="11" type="ORF">Naga_100014g62</name>
</gene>
<dbReference type="OrthoDB" id="10261146at2759"/>
<dbReference type="InterPro" id="IPR008930">
    <property type="entry name" value="Terpenoid_cyclase/PrenylTrfase"/>
</dbReference>
<sequence length="500" mass="55269">MTSLPCASRPLSRVVGKTRTEEEQAECEASCTSLLNSWCNLDQSSRGKLQASGLFNDSGDIRLLRERHVAYLMKGLTHLGPGFICLDASRPWLCYWILHSLDLLRGLESRSHSIFRADLARKVTITMNSCQNSGGGFGGGPYQISHCAPTYAAVLALLILGTEEAYKTIDRPALYKWFLARKHLSGGFCMHDDGEVDVRGTYTVISIASMLNMLTPQLAAGVVEYLLSCQTYEGGFGGETDQEAHGGYVFCAFAALIILSETDGVDLFSLQGWIARRQMSVEGGFQGRTNKLVDGCYSFWQGATAILVEMALHGETETRKVVGWRKENDGRIVLCAPQSYTEDLRDSGVSGKDFGDTTDLRSVCPRETAMKSDMPNIEPSCHVGGNLECLSQHALQRYILHCAQALDGGLRDKPDKPRDFYHTCYNLSGLSCAQWGQMDSLKESKNARGLNPCGHPLVYGDIGNLLEITNPIYNIRQDKVDRALRFFYREGPESHEVLLL</sequence>
<organism evidence="11 12">
    <name type="scientific">Nannochloropsis gaditana</name>
    <dbReference type="NCBI Taxonomy" id="72520"/>
    <lineage>
        <taxon>Eukaryota</taxon>
        <taxon>Sar</taxon>
        <taxon>Stramenopiles</taxon>
        <taxon>Ochrophyta</taxon>
        <taxon>Eustigmatophyceae</taxon>
        <taxon>Eustigmatales</taxon>
        <taxon>Monodopsidaceae</taxon>
        <taxon>Nannochloropsis</taxon>
    </lineage>
</organism>
<dbReference type="Pfam" id="PF00432">
    <property type="entry name" value="Prenyltrans"/>
    <property type="match status" value="1"/>
</dbReference>
<dbReference type="GO" id="GO:0097354">
    <property type="term" value="P:prenylation"/>
    <property type="evidence" value="ECO:0007669"/>
    <property type="project" value="UniProtKB-UniRule"/>
</dbReference>
<evidence type="ECO:0000256" key="9">
    <source>
        <dbReference type="RuleBase" id="RU365056"/>
    </source>
</evidence>
<dbReference type="SUPFAM" id="SSF48239">
    <property type="entry name" value="Terpenoid cyclases/Protein prenyltransferases"/>
    <property type="match status" value="1"/>
</dbReference>
<evidence type="ECO:0000256" key="4">
    <source>
        <dbReference type="ARBA" id="ARBA00022602"/>
    </source>
</evidence>
<protein>
    <recommendedName>
        <fullName evidence="3 9">Protein farnesyltransferase subunit beta</fullName>
        <shortName evidence="9">FTase-beta</shortName>
        <ecNumber evidence="2 9">2.5.1.58</ecNumber>
    </recommendedName>
</protein>
<dbReference type="GO" id="GO:0008270">
    <property type="term" value="F:zinc ion binding"/>
    <property type="evidence" value="ECO:0007669"/>
    <property type="project" value="UniProtKB-UniRule"/>
</dbReference>